<evidence type="ECO:0000313" key="2">
    <source>
        <dbReference type="Proteomes" id="UP000198953"/>
    </source>
</evidence>
<evidence type="ECO:0000313" key="1">
    <source>
        <dbReference type="EMBL" id="SEN71389.1"/>
    </source>
</evidence>
<proteinExistence type="predicted"/>
<dbReference type="InterPro" id="IPR012349">
    <property type="entry name" value="Split_barrel_FMN-bd"/>
</dbReference>
<name>A0A1H8ISL5_9ACTN</name>
<gene>
    <name evidence="1" type="ORF">SAMN05660976_08145</name>
</gene>
<dbReference type="Proteomes" id="UP000198953">
    <property type="component" value="Unassembled WGS sequence"/>
</dbReference>
<dbReference type="GO" id="GO:0016491">
    <property type="term" value="F:oxidoreductase activity"/>
    <property type="evidence" value="ECO:0007669"/>
    <property type="project" value="InterPro"/>
</dbReference>
<dbReference type="RefSeq" id="WP_055509385.1">
    <property type="nucleotide sequence ID" value="NZ_BBZG01000006.1"/>
</dbReference>
<dbReference type="InterPro" id="IPR004378">
    <property type="entry name" value="F420H2_quin_Rdtase"/>
</dbReference>
<accession>A0A1H8ISL5</accession>
<dbReference type="STRING" id="46177.SAMN05660976_08145"/>
<dbReference type="EMBL" id="FOBF01000033">
    <property type="protein sequence ID" value="SEN71389.1"/>
    <property type="molecule type" value="Genomic_DNA"/>
</dbReference>
<dbReference type="Pfam" id="PF04075">
    <property type="entry name" value="F420H2_quin_red"/>
    <property type="match status" value="1"/>
</dbReference>
<dbReference type="NCBIfam" id="TIGR00026">
    <property type="entry name" value="hi_GC_TIGR00026"/>
    <property type="match status" value="1"/>
</dbReference>
<keyword evidence="2" id="KW-1185">Reference proteome</keyword>
<reference evidence="1 2" key="1">
    <citation type="submission" date="2016-10" db="EMBL/GenBank/DDBJ databases">
        <authorList>
            <person name="de Groot N.N."/>
        </authorList>
    </citation>
    <scope>NUCLEOTIDE SEQUENCE [LARGE SCALE GENOMIC DNA]</scope>
    <source>
        <strain evidence="1 2">DSM 43357</strain>
    </source>
</reference>
<dbReference type="OrthoDB" id="5186446at2"/>
<organism evidence="1 2">
    <name type="scientific">Nonomuraea pusilla</name>
    <dbReference type="NCBI Taxonomy" id="46177"/>
    <lineage>
        <taxon>Bacteria</taxon>
        <taxon>Bacillati</taxon>
        <taxon>Actinomycetota</taxon>
        <taxon>Actinomycetes</taxon>
        <taxon>Streptosporangiales</taxon>
        <taxon>Streptosporangiaceae</taxon>
        <taxon>Nonomuraea</taxon>
    </lineage>
</organism>
<dbReference type="AlphaFoldDB" id="A0A1H8ISL5"/>
<sequence>MSRYVEPTRMDHLFNRVVAGLTRFGISLWGSRILYVRGRSSGEWRTTPVNVLTLDGSRYLVAPRGITQWVRNLRAAGNGELHVGRRIETFSATELPDAEKPAILRAYLKRWGWEVGRFFEGVDASASEEQVKAVAAGFPVFRIN</sequence>
<dbReference type="Gene3D" id="2.30.110.10">
    <property type="entry name" value="Electron Transport, Fmn-binding Protein, Chain A"/>
    <property type="match status" value="1"/>
</dbReference>
<protein>
    <submittedName>
        <fullName evidence="1">Deazaflavin-dependent oxidoreductase, nitroreductase family</fullName>
    </submittedName>
</protein>